<evidence type="ECO:0000313" key="3">
    <source>
        <dbReference type="Ensembl" id="ENSGACP00000014771.1"/>
    </source>
</evidence>
<name>G3PAZ7_GASAC</name>
<dbReference type="Ensembl" id="ENSGACT00000014799.1">
    <property type="protein sequence ID" value="ENSGACP00000014771.1"/>
    <property type="gene ID" value="ENSGACG00000011173.1"/>
</dbReference>
<feature type="domain" description="Coiled-coil" evidence="2">
    <location>
        <begin position="1"/>
        <end position="65"/>
    </location>
</feature>
<dbReference type="InterPro" id="IPR045323">
    <property type="entry name" value="CCDC34"/>
</dbReference>
<reference evidence="3" key="1">
    <citation type="submission" date="2006-01" db="EMBL/GenBank/DDBJ databases">
        <authorList>
            <person name="Lindblad-Toh K."/>
            <person name="Mauceli E."/>
            <person name="Grabherr M."/>
            <person name="Chang J.L."/>
            <person name="Lander E.S."/>
        </authorList>
    </citation>
    <scope>NUCLEOTIDE SEQUENCE [LARGE SCALE GENOMIC DNA]</scope>
</reference>
<dbReference type="InterPro" id="IPR025259">
    <property type="entry name" value="CCDC34/181"/>
</dbReference>
<proteinExistence type="predicted"/>
<sequence>KKEKEAAALKEAQERERHKRAEEKFKDWLAKTNEKSRASPKSPCYPTGPYDTSRASPSFYIPIPWKPIHVPPQEITPNKTSAKKLQKQQKCQQSPSTALRLRNCASAAQRR</sequence>
<protein>
    <recommendedName>
        <fullName evidence="2">Coiled-coil domain-containing protein</fullName>
    </recommendedName>
</protein>
<evidence type="ECO:0000259" key="2">
    <source>
        <dbReference type="Pfam" id="PF13904"/>
    </source>
</evidence>
<reference evidence="3" key="2">
    <citation type="submission" date="2024-04" db="UniProtKB">
        <authorList>
            <consortium name="Ensembl"/>
        </authorList>
    </citation>
    <scope>IDENTIFICATION</scope>
</reference>
<feature type="region of interest" description="Disordered" evidence="1">
    <location>
        <begin position="65"/>
        <end position="111"/>
    </location>
</feature>
<dbReference type="PANTHER" id="PTHR23247:SF2">
    <property type="entry name" value="COILED-COIL DOMAIN-CONTAINING PROTEIN 34"/>
    <property type="match status" value="1"/>
</dbReference>
<feature type="region of interest" description="Disordered" evidence="1">
    <location>
        <begin position="1"/>
        <end position="51"/>
    </location>
</feature>
<dbReference type="STRING" id="69293.ENSGACP00000014771"/>
<dbReference type="PANTHER" id="PTHR23247">
    <property type="entry name" value="NY-REN-41 ANTIGEN L15 -RELATED"/>
    <property type="match status" value="1"/>
</dbReference>
<dbReference type="AlphaFoldDB" id="G3PAZ7"/>
<evidence type="ECO:0000256" key="1">
    <source>
        <dbReference type="SAM" id="MobiDB-lite"/>
    </source>
</evidence>
<accession>G3PAZ7</accession>
<dbReference type="Bgee" id="ENSGACG00000011173">
    <property type="expression patterns" value="Expressed in spleen and 9 other cell types or tissues"/>
</dbReference>
<dbReference type="InParanoid" id="G3PAZ7"/>
<dbReference type="Pfam" id="PF13904">
    <property type="entry name" value="CCDC34"/>
    <property type="match status" value="1"/>
</dbReference>
<feature type="compositionally biased region" description="Basic and acidic residues" evidence="1">
    <location>
        <begin position="1"/>
        <end position="37"/>
    </location>
</feature>
<organism evidence="3">
    <name type="scientific">Gasterosteus aculeatus</name>
    <name type="common">Three-spined stickleback</name>
    <dbReference type="NCBI Taxonomy" id="69293"/>
    <lineage>
        <taxon>Eukaryota</taxon>
        <taxon>Metazoa</taxon>
        <taxon>Chordata</taxon>
        <taxon>Craniata</taxon>
        <taxon>Vertebrata</taxon>
        <taxon>Euteleostomi</taxon>
        <taxon>Actinopterygii</taxon>
        <taxon>Neopterygii</taxon>
        <taxon>Teleostei</taxon>
        <taxon>Neoteleostei</taxon>
        <taxon>Acanthomorphata</taxon>
        <taxon>Eupercaria</taxon>
        <taxon>Perciformes</taxon>
        <taxon>Cottioidei</taxon>
        <taxon>Gasterosteales</taxon>
        <taxon>Gasterosteidae</taxon>
        <taxon>Gasterosteus</taxon>
    </lineage>
</organism>